<comment type="caution">
    <text evidence="4">The sequence shown here is derived from an EMBL/GenBank/DDBJ whole genome shotgun (WGS) entry which is preliminary data.</text>
</comment>
<proteinExistence type="predicted"/>
<gene>
    <name evidence="4" type="ORF">B0G62_102712</name>
</gene>
<dbReference type="Proteomes" id="UP000237381">
    <property type="component" value="Unassembled WGS sequence"/>
</dbReference>
<dbReference type="SMART" id="SM00945">
    <property type="entry name" value="ProQ"/>
    <property type="match status" value="1"/>
</dbReference>
<dbReference type="SUPFAM" id="SSF48657">
    <property type="entry name" value="FinO-like"/>
    <property type="match status" value="1"/>
</dbReference>
<keyword evidence="5" id="KW-1185">Reference proteome</keyword>
<keyword evidence="1" id="KW-0694">RNA-binding</keyword>
<protein>
    <submittedName>
        <fullName evidence="4">ProQ/FINO family protein</fullName>
    </submittedName>
</protein>
<dbReference type="OrthoDB" id="9180746at2"/>
<dbReference type="EMBL" id="PQGA01000002">
    <property type="protein sequence ID" value="POR55101.1"/>
    <property type="molecule type" value="Genomic_DNA"/>
</dbReference>
<dbReference type="Pfam" id="PF04352">
    <property type="entry name" value="ProQ"/>
    <property type="match status" value="1"/>
</dbReference>
<sequence>MKAASQQRRPLSLKDGLLELKKSMGLGTGQPPEEQAQSPQGKHAPKGAPKSAQGQRRAQGAPGHKDPKGSRPAGADEARGRARPQHAKGQGQGRPASEGGKPQNANGQPGTPRQSRGPRDGERGERSERGSNRQRPARAQQQTANLSEAEKARIERNRQLNTVWNVFAKLYPAFRDRLPLKIGVAEDLVTRHPDYERTLIVAVLKRHVNHPRYHERVAAGGSRFELDGSASEGPGIDPSHVGRANAALARQKAKAEAQAKAQEAAKTVQPDATAAQAQPETAAEAPAAPETAAANATAETVQAAPEQVEPVVGNDAASEAKSEAQGSEGATPAADA</sequence>
<feature type="compositionally biased region" description="Low complexity" evidence="2">
    <location>
        <begin position="133"/>
        <end position="144"/>
    </location>
</feature>
<accession>A0A2S4MKA5</accession>
<evidence type="ECO:0000256" key="1">
    <source>
        <dbReference type="ARBA" id="ARBA00022884"/>
    </source>
</evidence>
<dbReference type="InterPro" id="IPR036442">
    <property type="entry name" value="ProQ/FinO_sf"/>
</dbReference>
<reference evidence="4 5" key="1">
    <citation type="submission" date="2018-01" db="EMBL/GenBank/DDBJ databases">
        <title>Genomic Encyclopedia of Type Strains, Phase III (KMG-III): the genomes of soil and plant-associated and newly described type strains.</title>
        <authorList>
            <person name="Whitman W."/>
        </authorList>
    </citation>
    <scope>NUCLEOTIDE SEQUENCE [LARGE SCALE GENOMIC DNA]</scope>
    <source>
        <strain evidence="4 5">JCM 18070</strain>
    </source>
</reference>
<dbReference type="GO" id="GO:0003723">
    <property type="term" value="F:RNA binding"/>
    <property type="evidence" value="ECO:0007669"/>
    <property type="project" value="UniProtKB-KW"/>
</dbReference>
<feature type="compositionally biased region" description="Basic and acidic residues" evidence="2">
    <location>
        <begin position="117"/>
        <end position="131"/>
    </location>
</feature>
<feature type="region of interest" description="Disordered" evidence="2">
    <location>
        <begin position="229"/>
        <end position="336"/>
    </location>
</feature>
<dbReference type="Gene3D" id="1.10.1710.10">
    <property type="entry name" value="ProQ/FinO domain"/>
    <property type="match status" value="1"/>
</dbReference>
<dbReference type="RefSeq" id="WP_103703600.1">
    <property type="nucleotide sequence ID" value="NZ_PQGA01000002.1"/>
</dbReference>
<feature type="compositionally biased region" description="Low complexity" evidence="2">
    <location>
        <begin position="243"/>
        <end position="305"/>
    </location>
</feature>
<evidence type="ECO:0000256" key="2">
    <source>
        <dbReference type="SAM" id="MobiDB-lite"/>
    </source>
</evidence>
<feature type="region of interest" description="Disordered" evidence="2">
    <location>
        <begin position="1"/>
        <end position="149"/>
    </location>
</feature>
<evidence type="ECO:0000313" key="5">
    <source>
        <dbReference type="Proteomes" id="UP000237381"/>
    </source>
</evidence>
<name>A0A2S4MKA5_9BURK</name>
<dbReference type="AlphaFoldDB" id="A0A2S4MKA5"/>
<feature type="compositionally biased region" description="Polar residues" evidence="2">
    <location>
        <begin position="103"/>
        <end position="114"/>
    </location>
</feature>
<feature type="domain" description="ProQ/FinO" evidence="3">
    <location>
        <begin position="155"/>
        <end position="264"/>
    </location>
</feature>
<dbReference type="InterPro" id="IPR016103">
    <property type="entry name" value="ProQ/FinO"/>
</dbReference>
<evidence type="ECO:0000259" key="3">
    <source>
        <dbReference type="SMART" id="SM00945"/>
    </source>
</evidence>
<organism evidence="4 5">
    <name type="scientific">Paraburkholderia eburnea</name>
    <dbReference type="NCBI Taxonomy" id="1189126"/>
    <lineage>
        <taxon>Bacteria</taxon>
        <taxon>Pseudomonadati</taxon>
        <taxon>Pseudomonadota</taxon>
        <taxon>Betaproteobacteria</taxon>
        <taxon>Burkholderiales</taxon>
        <taxon>Burkholderiaceae</taxon>
        <taxon>Paraburkholderia</taxon>
    </lineage>
</organism>
<feature type="compositionally biased region" description="Basic and acidic residues" evidence="2">
    <location>
        <begin position="63"/>
        <end position="80"/>
    </location>
</feature>
<evidence type="ECO:0000313" key="4">
    <source>
        <dbReference type="EMBL" id="POR55101.1"/>
    </source>
</evidence>